<dbReference type="RefSeq" id="WP_054735064.1">
    <property type="nucleotide sequence ID" value="NZ_VBSX01000023.1"/>
</dbReference>
<dbReference type="Proteomes" id="UP000305100">
    <property type="component" value="Unassembled WGS sequence"/>
</dbReference>
<dbReference type="Gene3D" id="3.90.1300.10">
    <property type="entry name" value="Amidase signature (AS) domain"/>
    <property type="match status" value="1"/>
</dbReference>
<dbReference type="PANTHER" id="PTHR46310">
    <property type="entry name" value="AMIDASE 1"/>
    <property type="match status" value="1"/>
</dbReference>
<protein>
    <recommendedName>
        <fullName evidence="1">Amidase domain-containing protein</fullName>
    </recommendedName>
</protein>
<dbReference type="InterPro" id="IPR023631">
    <property type="entry name" value="Amidase_dom"/>
</dbReference>
<dbReference type="Pfam" id="PF01425">
    <property type="entry name" value="Amidase"/>
    <property type="match status" value="1"/>
</dbReference>
<dbReference type="AlphaFoldDB" id="A0A5R9CT26"/>
<dbReference type="InterPro" id="IPR020556">
    <property type="entry name" value="Amidase_CS"/>
</dbReference>
<evidence type="ECO:0000313" key="2">
    <source>
        <dbReference type="EMBL" id="TLQ18461.1"/>
    </source>
</evidence>
<organism evidence="2 3">
    <name type="scientific">Lentilactobacillus parafarraginis</name>
    <dbReference type="NCBI Taxonomy" id="390842"/>
    <lineage>
        <taxon>Bacteria</taxon>
        <taxon>Bacillati</taxon>
        <taxon>Bacillota</taxon>
        <taxon>Bacilli</taxon>
        <taxon>Lactobacillales</taxon>
        <taxon>Lactobacillaceae</taxon>
        <taxon>Lentilactobacillus</taxon>
    </lineage>
</organism>
<name>A0A5R9CT26_9LACO</name>
<dbReference type="EMBL" id="VBSX01000023">
    <property type="protein sequence ID" value="TLQ18461.1"/>
    <property type="molecule type" value="Genomic_DNA"/>
</dbReference>
<proteinExistence type="predicted"/>
<dbReference type="PROSITE" id="PS00571">
    <property type="entry name" value="AMIDASES"/>
    <property type="match status" value="1"/>
</dbReference>
<evidence type="ECO:0000313" key="3">
    <source>
        <dbReference type="Proteomes" id="UP000305100"/>
    </source>
</evidence>
<dbReference type="PANTHER" id="PTHR46310:SF7">
    <property type="entry name" value="AMIDASE 1"/>
    <property type="match status" value="1"/>
</dbReference>
<sequence length="393" mass="42794">MQTLNTAYVNRSLTQGPIRSGPLTGLKFAVKDVFSVKNYVTGLGNPKWQAAHLPATRNAQVIDRLRAAGATLVGITISDEFMYSIKGSNVHYGDPLNVKYPSCFSGGSSSGSASAVAAGDVDFALGTDTGGSIRVPASYCGLYGFRPTHRADLLAGVAPLAESFDTVGILANRADVLEKVGRTLYPDSDPLNVRKIYYLKTNILASNEDDYLQTVTQIREHLQIPAGNVRAFSLPEKFGLEHLRKTFKNIQGYEAWQHYGKWVQHHPADLGADIAAHFRDAQKVQDDENLMRNFNLRQHFIEFMNDFLSDQALLVLPTTSSKAPKKDTDFSAVESIRQSTQQLTSLAGMAGIPQVAIPIPTGSISIIAKAHTDRALLKVAARLGGDFSLDNQE</sequence>
<reference evidence="2 3" key="1">
    <citation type="submission" date="2019-05" db="EMBL/GenBank/DDBJ databases">
        <title>The metagenome of a microbial culture collection derived from dairy environment covers the genomic content of the human microbiome.</title>
        <authorList>
            <person name="Roder T."/>
            <person name="Wuthrich D."/>
            <person name="Sattari Z."/>
            <person name="Von Ah U."/>
            <person name="Bar C."/>
            <person name="Ronchi F."/>
            <person name="Macpherson A.J."/>
            <person name="Ganal-Vonarburg S.C."/>
            <person name="Bruggmann R."/>
            <person name="Vergeres G."/>
        </authorList>
    </citation>
    <scope>NUCLEOTIDE SEQUENCE [LARGE SCALE GENOMIC DNA]</scope>
    <source>
        <strain evidence="2 3">FAM 1079</strain>
    </source>
</reference>
<feature type="domain" description="Amidase" evidence="1">
    <location>
        <begin position="20"/>
        <end position="182"/>
    </location>
</feature>
<dbReference type="InterPro" id="IPR036928">
    <property type="entry name" value="AS_sf"/>
</dbReference>
<comment type="caution">
    <text evidence="2">The sequence shown here is derived from an EMBL/GenBank/DDBJ whole genome shotgun (WGS) entry which is preliminary data.</text>
</comment>
<accession>A0A5R9CT26</accession>
<gene>
    <name evidence="2" type="ORF">FEZ41_09660</name>
</gene>
<evidence type="ECO:0000259" key="1">
    <source>
        <dbReference type="Pfam" id="PF01425"/>
    </source>
</evidence>
<dbReference type="SUPFAM" id="SSF75304">
    <property type="entry name" value="Amidase signature (AS) enzymes"/>
    <property type="match status" value="1"/>
</dbReference>
<dbReference type="OrthoDB" id="9811471at2"/>